<evidence type="ECO:0000256" key="1">
    <source>
        <dbReference type="SAM" id="MobiDB-lite"/>
    </source>
</evidence>
<proteinExistence type="predicted"/>
<organism evidence="2 3">
    <name type="scientific">Arthrobotrys musiformis</name>
    <dbReference type="NCBI Taxonomy" id="47236"/>
    <lineage>
        <taxon>Eukaryota</taxon>
        <taxon>Fungi</taxon>
        <taxon>Dikarya</taxon>
        <taxon>Ascomycota</taxon>
        <taxon>Pezizomycotina</taxon>
        <taxon>Orbiliomycetes</taxon>
        <taxon>Orbiliales</taxon>
        <taxon>Orbiliaceae</taxon>
        <taxon>Arthrobotrys</taxon>
    </lineage>
</organism>
<gene>
    <name evidence="2" type="ORF">TWF481_002578</name>
</gene>
<evidence type="ECO:0000313" key="2">
    <source>
        <dbReference type="EMBL" id="KAK6495529.1"/>
    </source>
</evidence>
<feature type="region of interest" description="Disordered" evidence="1">
    <location>
        <begin position="162"/>
        <end position="191"/>
    </location>
</feature>
<name>A0AAV9VSN0_9PEZI</name>
<feature type="region of interest" description="Disordered" evidence="1">
    <location>
        <begin position="11"/>
        <end position="33"/>
    </location>
</feature>
<protein>
    <submittedName>
        <fullName evidence="2">Uncharacterized protein</fullName>
    </submittedName>
</protein>
<dbReference type="Proteomes" id="UP001370758">
    <property type="component" value="Unassembled WGS sequence"/>
</dbReference>
<sequence length="191" mass="22092">MTTLPGFSSLFSGPSTSAPHAPPPPPHVPRPRLERQNNLTTAHVVSAFRHEYWLQKQGDRNAVGLMQNILTIIQEILEIVLDEYESQYSKKFPTYLKQKPDLKKAIQNRFFELLERHEFEEEGDRLLIKEMMIATKPLDEQSEGRHWLFEHCIRRTTENRAARVKNGTKKKSQGVAYWEGNSGGSSRQSYQ</sequence>
<feature type="compositionally biased region" description="Basic residues" evidence="1">
    <location>
        <begin position="162"/>
        <end position="172"/>
    </location>
</feature>
<reference evidence="2 3" key="1">
    <citation type="submission" date="2023-08" db="EMBL/GenBank/DDBJ databases">
        <authorList>
            <person name="Palmer J.M."/>
        </authorList>
    </citation>
    <scope>NUCLEOTIDE SEQUENCE [LARGE SCALE GENOMIC DNA]</scope>
    <source>
        <strain evidence="2 3">TWF481</strain>
    </source>
</reference>
<dbReference type="EMBL" id="JAVHJL010000012">
    <property type="protein sequence ID" value="KAK6495529.1"/>
    <property type="molecule type" value="Genomic_DNA"/>
</dbReference>
<evidence type="ECO:0000313" key="3">
    <source>
        <dbReference type="Proteomes" id="UP001370758"/>
    </source>
</evidence>
<accession>A0AAV9VSN0</accession>
<dbReference type="AlphaFoldDB" id="A0AAV9VSN0"/>
<comment type="caution">
    <text evidence="2">The sequence shown here is derived from an EMBL/GenBank/DDBJ whole genome shotgun (WGS) entry which is preliminary data.</text>
</comment>
<keyword evidence="3" id="KW-1185">Reference proteome</keyword>